<keyword evidence="2" id="KW-0732">Signal</keyword>
<proteinExistence type="predicted"/>
<organism evidence="3">
    <name type="scientific">Anopheles braziliensis</name>
    <dbReference type="NCBI Taxonomy" id="58242"/>
    <lineage>
        <taxon>Eukaryota</taxon>
        <taxon>Metazoa</taxon>
        <taxon>Ecdysozoa</taxon>
        <taxon>Arthropoda</taxon>
        <taxon>Hexapoda</taxon>
        <taxon>Insecta</taxon>
        <taxon>Pterygota</taxon>
        <taxon>Neoptera</taxon>
        <taxon>Endopterygota</taxon>
        <taxon>Diptera</taxon>
        <taxon>Nematocera</taxon>
        <taxon>Culicoidea</taxon>
        <taxon>Culicidae</taxon>
        <taxon>Anophelinae</taxon>
        <taxon>Anopheles</taxon>
    </lineage>
</organism>
<evidence type="ECO:0000256" key="2">
    <source>
        <dbReference type="SAM" id="SignalP"/>
    </source>
</evidence>
<name>A0A2M3ZW67_9DIPT</name>
<evidence type="ECO:0000256" key="1">
    <source>
        <dbReference type="SAM" id="Phobius"/>
    </source>
</evidence>
<keyword evidence="1" id="KW-0812">Transmembrane</keyword>
<reference evidence="3" key="1">
    <citation type="submission" date="2018-01" db="EMBL/GenBank/DDBJ databases">
        <title>An insight into the sialome of Amazonian anophelines.</title>
        <authorList>
            <person name="Ribeiro J.M."/>
            <person name="Scarpassa V."/>
            <person name="Calvo E."/>
        </authorList>
    </citation>
    <scope>NUCLEOTIDE SEQUENCE</scope>
    <source>
        <tissue evidence="3">Salivary glands</tissue>
    </source>
</reference>
<feature type="chain" id="PRO_5014992683" evidence="2">
    <location>
        <begin position="21"/>
        <end position="78"/>
    </location>
</feature>
<dbReference type="EMBL" id="GGFM01012010">
    <property type="protein sequence ID" value="MBW32761.1"/>
    <property type="molecule type" value="Transcribed_RNA"/>
</dbReference>
<feature type="transmembrane region" description="Helical" evidence="1">
    <location>
        <begin position="54"/>
        <end position="73"/>
    </location>
</feature>
<sequence length="78" mass="8940">MRRVPERSVSCLVLVVLAHSTELKVRVEHSIGSVSLCPHCTAMPFPPTSKRISFFFWLDFHFRAILSCLLCFISHLHT</sequence>
<protein>
    <submittedName>
        <fullName evidence="3">Putative secreted peptide</fullName>
    </submittedName>
</protein>
<dbReference type="AlphaFoldDB" id="A0A2M3ZW67"/>
<feature type="signal peptide" evidence="2">
    <location>
        <begin position="1"/>
        <end position="20"/>
    </location>
</feature>
<evidence type="ECO:0000313" key="3">
    <source>
        <dbReference type="EMBL" id="MBW32761.1"/>
    </source>
</evidence>
<keyword evidence="1" id="KW-1133">Transmembrane helix</keyword>
<keyword evidence="1" id="KW-0472">Membrane</keyword>
<accession>A0A2M3ZW67</accession>